<dbReference type="OrthoDB" id="2564568at2759"/>
<evidence type="ECO:0000313" key="4">
    <source>
        <dbReference type="Proteomes" id="UP000297245"/>
    </source>
</evidence>
<dbReference type="AlphaFoldDB" id="A0A4S8M4D8"/>
<feature type="region of interest" description="Disordered" evidence="1">
    <location>
        <begin position="119"/>
        <end position="163"/>
    </location>
</feature>
<name>A0A4S8M4D8_DENBC</name>
<keyword evidence="2" id="KW-0472">Membrane</keyword>
<sequence>MMVNTGLISALLAFHANDAHRRAATDIVVRQDDSSALDPSQFPSQCQSSCTTIISSLNGCTSESCICTSDNAKGMESCVNCLISIAPDSTSLKTEGQSLIDQFNTECASFNIPTITVSTGTSTSDSSASITGTSSGSHSTGSTHGTSTSSASQSSGSGMMTNNNSALGMKGGLTGVVAFSLVLVGTAAYML</sequence>
<gene>
    <name evidence="3" type="ORF">K435DRAFT_778368</name>
</gene>
<reference evidence="3 4" key="1">
    <citation type="journal article" date="2019" name="Nat. Ecol. Evol.">
        <title>Megaphylogeny resolves global patterns of mushroom evolution.</title>
        <authorList>
            <person name="Varga T."/>
            <person name="Krizsan K."/>
            <person name="Foldi C."/>
            <person name="Dima B."/>
            <person name="Sanchez-Garcia M."/>
            <person name="Sanchez-Ramirez S."/>
            <person name="Szollosi G.J."/>
            <person name="Szarkandi J.G."/>
            <person name="Papp V."/>
            <person name="Albert L."/>
            <person name="Andreopoulos W."/>
            <person name="Angelini C."/>
            <person name="Antonin V."/>
            <person name="Barry K.W."/>
            <person name="Bougher N.L."/>
            <person name="Buchanan P."/>
            <person name="Buyck B."/>
            <person name="Bense V."/>
            <person name="Catcheside P."/>
            <person name="Chovatia M."/>
            <person name="Cooper J."/>
            <person name="Damon W."/>
            <person name="Desjardin D."/>
            <person name="Finy P."/>
            <person name="Geml J."/>
            <person name="Haridas S."/>
            <person name="Hughes K."/>
            <person name="Justo A."/>
            <person name="Karasinski D."/>
            <person name="Kautmanova I."/>
            <person name="Kiss B."/>
            <person name="Kocsube S."/>
            <person name="Kotiranta H."/>
            <person name="LaButti K.M."/>
            <person name="Lechner B.E."/>
            <person name="Liimatainen K."/>
            <person name="Lipzen A."/>
            <person name="Lukacs Z."/>
            <person name="Mihaltcheva S."/>
            <person name="Morgado L.N."/>
            <person name="Niskanen T."/>
            <person name="Noordeloos M.E."/>
            <person name="Ohm R.A."/>
            <person name="Ortiz-Santana B."/>
            <person name="Ovrebo C."/>
            <person name="Racz N."/>
            <person name="Riley R."/>
            <person name="Savchenko A."/>
            <person name="Shiryaev A."/>
            <person name="Soop K."/>
            <person name="Spirin V."/>
            <person name="Szebenyi C."/>
            <person name="Tomsovsky M."/>
            <person name="Tulloss R.E."/>
            <person name="Uehling J."/>
            <person name="Grigoriev I.V."/>
            <person name="Vagvolgyi C."/>
            <person name="Papp T."/>
            <person name="Martin F.M."/>
            <person name="Miettinen O."/>
            <person name="Hibbett D.S."/>
            <person name="Nagy L.G."/>
        </authorList>
    </citation>
    <scope>NUCLEOTIDE SEQUENCE [LARGE SCALE GENOMIC DNA]</scope>
    <source>
        <strain evidence="3 4">CBS 962.96</strain>
    </source>
</reference>
<keyword evidence="4" id="KW-1185">Reference proteome</keyword>
<organism evidence="3 4">
    <name type="scientific">Dendrothele bispora (strain CBS 962.96)</name>
    <dbReference type="NCBI Taxonomy" id="1314807"/>
    <lineage>
        <taxon>Eukaryota</taxon>
        <taxon>Fungi</taxon>
        <taxon>Dikarya</taxon>
        <taxon>Basidiomycota</taxon>
        <taxon>Agaricomycotina</taxon>
        <taxon>Agaricomycetes</taxon>
        <taxon>Agaricomycetidae</taxon>
        <taxon>Agaricales</taxon>
        <taxon>Agaricales incertae sedis</taxon>
        <taxon>Dendrothele</taxon>
    </lineage>
</organism>
<accession>A0A4S8M4D8</accession>
<evidence type="ECO:0000313" key="3">
    <source>
        <dbReference type="EMBL" id="THU96811.1"/>
    </source>
</evidence>
<keyword evidence="2" id="KW-1133">Transmembrane helix</keyword>
<dbReference type="EMBL" id="ML179168">
    <property type="protein sequence ID" value="THU96811.1"/>
    <property type="molecule type" value="Genomic_DNA"/>
</dbReference>
<proteinExistence type="predicted"/>
<protein>
    <submittedName>
        <fullName evidence="3">Uncharacterized protein</fullName>
    </submittedName>
</protein>
<feature type="transmembrane region" description="Helical" evidence="2">
    <location>
        <begin position="171"/>
        <end position="190"/>
    </location>
</feature>
<keyword evidence="2" id="KW-0812">Transmembrane</keyword>
<evidence type="ECO:0000256" key="2">
    <source>
        <dbReference type="SAM" id="Phobius"/>
    </source>
</evidence>
<dbReference type="Proteomes" id="UP000297245">
    <property type="component" value="Unassembled WGS sequence"/>
</dbReference>
<evidence type="ECO:0000256" key="1">
    <source>
        <dbReference type="SAM" id="MobiDB-lite"/>
    </source>
</evidence>